<evidence type="ECO:0008006" key="4">
    <source>
        <dbReference type="Google" id="ProtNLM"/>
    </source>
</evidence>
<name>A0ABV5HVM7_9VIBR</name>
<dbReference type="RefSeq" id="WP_390198015.1">
    <property type="nucleotide sequence ID" value="NZ_JBHMEP010000021.1"/>
</dbReference>
<proteinExistence type="predicted"/>
<keyword evidence="1" id="KW-1133">Transmembrane helix</keyword>
<keyword evidence="3" id="KW-1185">Reference proteome</keyword>
<keyword evidence="1" id="KW-0812">Transmembrane</keyword>
<gene>
    <name evidence="2" type="ORF">ACFFUV_22745</name>
</gene>
<dbReference type="Proteomes" id="UP001589645">
    <property type="component" value="Unassembled WGS sequence"/>
</dbReference>
<evidence type="ECO:0000313" key="3">
    <source>
        <dbReference type="Proteomes" id="UP001589645"/>
    </source>
</evidence>
<dbReference type="EMBL" id="JBHMEP010000021">
    <property type="protein sequence ID" value="MFB9137772.1"/>
    <property type="molecule type" value="Genomic_DNA"/>
</dbReference>
<keyword evidence="1" id="KW-0472">Membrane</keyword>
<evidence type="ECO:0000313" key="2">
    <source>
        <dbReference type="EMBL" id="MFB9137772.1"/>
    </source>
</evidence>
<organism evidence="2 3">
    <name type="scientific">Vibrio olivae</name>
    <dbReference type="NCBI Taxonomy" id="1243002"/>
    <lineage>
        <taxon>Bacteria</taxon>
        <taxon>Pseudomonadati</taxon>
        <taxon>Pseudomonadota</taxon>
        <taxon>Gammaproteobacteria</taxon>
        <taxon>Vibrionales</taxon>
        <taxon>Vibrionaceae</taxon>
        <taxon>Vibrio</taxon>
    </lineage>
</organism>
<evidence type="ECO:0000256" key="1">
    <source>
        <dbReference type="SAM" id="Phobius"/>
    </source>
</evidence>
<reference evidence="2 3" key="1">
    <citation type="submission" date="2024-09" db="EMBL/GenBank/DDBJ databases">
        <authorList>
            <person name="Sun Q."/>
            <person name="Mori K."/>
        </authorList>
    </citation>
    <scope>NUCLEOTIDE SEQUENCE [LARGE SCALE GENOMIC DNA]</scope>
    <source>
        <strain evidence="2 3">CECT 8064</strain>
    </source>
</reference>
<comment type="caution">
    <text evidence="2">The sequence shown here is derived from an EMBL/GenBank/DDBJ whole genome shotgun (WGS) entry which is preliminary data.</text>
</comment>
<sequence length="94" mass="10825">MIKDVMERDMINEISTLFVMIFTSGLMFVMPILDIGYNDILVIIGFGILLSFMLTIIPILLSYDIRDEIIELIEDMDSQIVVDTSVYKKRTCPK</sequence>
<feature type="transmembrane region" description="Helical" evidence="1">
    <location>
        <begin position="39"/>
        <end position="61"/>
    </location>
</feature>
<feature type="transmembrane region" description="Helical" evidence="1">
    <location>
        <begin position="12"/>
        <end position="33"/>
    </location>
</feature>
<protein>
    <recommendedName>
        <fullName evidence="4">SSD domain-containing protein</fullName>
    </recommendedName>
</protein>
<accession>A0ABV5HVM7</accession>